<feature type="domain" description="HPt" evidence="3">
    <location>
        <begin position="19"/>
        <end position="113"/>
    </location>
</feature>
<accession>A0ABU4RU63</accession>
<dbReference type="InterPro" id="IPR045871">
    <property type="entry name" value="AHP1-5/YPD1"/>
</dbReference>
<comment type="caution">
    <text evidence="4">The sequence shown here is derived from an EMBL/GenBank/DDBJ whole genome shotgun (WGS) entry which is preliminary data.</text>
</comment>
<reference evidence="4 5" key="1">
    <citation type="submission" date="2023-11" db="EMBL/GenBank/DDBJ databases">
        <title>Gilvimarinus fulvus sp. nov., isolated from the surface of Kelp.</title>
        <authorList>
            <person name="Sun Y.Y."/>
            <person name="Gong Y."/>
            <person name="Du Z.J."/>
        </authorList>
    </citation>
    <scope>NUCLEOTIDE SEQUENCE [LARGE SCALE GENOMIC DNA]</scope>
    <source>
        <strain evidence="4 5">SDUM040013</strain>
    </source>
</reference>
<feature type="modified residue" description="Phosphohistidine" evidence="2">
    <location>
        <position position="58"/>
    </location>
</feature>
<dbReference type="SMART" id="SM00073">
    <property type="entry name" value="HPT"/>
    <property type="match status" value="1"/>
</dbReference>
<dbReference type="Pfam" id="PF01627">
    <property type="entry name" value="Hpt"/>
    <property type="match status" value="1"/>
</dbReference>
<proteinExistence type="predicted"/>
<name>A0ABU4RU63_9GAMM</name>
<organism evidence="4 5">
    <name type="scientific">Gilvimarinus gilvus</name>
    <dbReference type="NCBI Taxonomy" id="3058038"/>
    <lineage>
        <taxon>Bacteria</taxon>
        <taxon>Pseudomonadati</taxon>
        <taxon>Pseudomonadota</taxon>
        <taxon>Gammaproteobacteria</taxon>
        <taxon>Cellvibrionales</taxon>
        <taxon>Cellvibrionaceae</taxon>
        <taxon>Gilvimarinus</taxon>
    </lineage>
</organism>
<dbReference type="CDD" id="cd00088">
    <property type="entry name" value="HPT"/>
    <property type="match status" value="1"/>
</dbReference>
<gene>
    <name evidence="4" type="ORF">SCD92_03600</name>
</gene>
<dbReference type="PANTHER" id="PTHR28242:SF52">
    <property type="entry name" value="PHOSPHORELAY INTERMEDIATE PROTEIN YPD1"/>
    <property type="match status" value="1"/>
</dbReference>
<protein>
    <submittedName>
        <fullName evidence="4">Hpt domain-containing protein</fullName>
    </submittedName>
</protein>
<keyword evidence="5" id="KW-1185">Reference proteome</keyword>
<evidence type="ECO:0000256" key="1">
    <source>
        <dbReference type="ARBA" id="ARBA00023012"/>
    </source>
</evidence>
<evidence type="ECO:0000313" key="5">
    <source>
        <dbReference type="Proteomes" id="UP001273505"/>
    </source>
</evidence>
<dbReference type="EMBL" id="JAXAFO010000004">
    <property type="protein sequence ID" value="MDX6848430.1"/>
    <property type="molecule type" value="Genomic_DNA"/>
</dbReference>
<evidence type="ECO:0000256" key="2">
    <source>
        <dbReference type="PROSITE-ProRule" id="PRU00110"/>
    </source>
</evidence>
<sequence>MSANNHIDHDTLATLQEVMEDDFQHLIETFISDSSQKMTDMQRALAAGLSDELRRAAHSFKGSSSNIGAGGLVALCKAIEDKAAVADLAGIEMQIVDLQQEFNLVKGQLDIYL</sequence>
<dbReference type="Proteomes" id="UP001273505">
    <property type="component" value="Unassembled WGS sequence"/>
</dbReference>
<dbReference type="RefSeq" id="WP_302721273.1">
    <property type="nucleotide sequence ID" value="NZ_JAULRU010000264.1"/>
</dbReference>
<dbReference type="PROSITE" id="PS50894">
    <property type="entry name" value="HPT"/>
    <property type="match status" value="1"/>
</dbReference>
<evidence type="ECO:0000313" key="4">
    <source>
        <dbReference type="EMBL" id="MDX6848430.1"/>
    </source>
</evidence>
<dbReference type="InterPro" id="IPR008207">
    <property type="entry name" value="Sig_transdc_His_kin_Hpt_dom"/>
</dbReference>
<dbReference type="InterPro" id="IPR036641">
    <property type="entry name" value="HPT_dom_sf"/>
</dbReference>
<keyword evidence="2" id="KW-0597">Phosphoprotein</keyword>
<keyword evidence="1" id="KW-0902">Two-component regulatory system</keyword>
<dbReference type="PANTHER" id="PTHR28242">
    <property type="entry name" value="PHOSPHORELAY INTERMEDIATE PROTEIN YPD1"/>
    <property type="match status" value="1"/>
</dbReference>
<evidence type="ECO:0000259" key="3">
    <source>
        <dbReference type="PROSITE" id="PS50894"/>
    </source>
</evidence>
<dbReference type="SUPFAM" id="SSF47226">
    <property type="entry name" value="Histidine-containing phosphotransfer domain, HPT domain"/>
    <property type="match status" value="1"/>
</dbReference>
<dbReference type="Gene3D" id="1.20.120.160">
    <property type="entry name" value="HPT domain"/>
    <property type="match status" value="1"/>
</dbReference>